<dbReference type="Pfam" id="PF02826">
    <property type="entry name" value="2-Hacid_dh_C"/>
    <property type="match status" value="1"/>
</dbReference>
<name>A0A380MQN7_9GAMM</name>
<evidence type="ECO:0000256" key="4">
    <source>
        <dbReference type="RuleBase" id="RU003719"/>
    </source>
</evidence>
<dbReference type="RefSeq" id="WP_072575667.1">
    <property type="nucleotide sequence ID" value="NZ_LWHB01000019.1"/>
</dbReference>
<dbReference type="InterPro" id="IPR029753">
    <property type="entry name" value="D-isomer_DH_CS"/>
</dbReference>
<keyword evidence="8" id="KW-1185">Reference proteome</keyword>
<dbReference type="PROSITE" id="PS00670">
    <property type="entry name" value="D_2_HYDROXYACID_DH_2"/>
    <property type="match status" value="1"/>
</dbReference>
<keyword evidence="3" id="KW-0520">NAD</keyword>
<dbReference type="OrthoDB" id="9805416at2"/>
<dbReference type="EC" id="1.-.-.-" evidence="7"/>
<dbReference type="PANTHER" id="PTHR43761:SF1">
    <property type="entry name" value="D-ISOMER SPECIFIC 2-HYDROXYACID DEHYDROGENASE CATALYTIC DOMAIN-CONTAINING PROTEIN-RELATED"/>
    <property type="match status" value="1"/>
</dbReference>
<comment type="similarity">
    <text evidence="1 4">Belongs to the D-isomer specific 2-hydroxyacid dehydrogenase family.</text>
</comment>
<keyword evidence="2 4" id="KW-0560">Oxidoreductase</keyword>
<evidence type="ECO:0000256" key="2">
    <source>
        <dbReference type="ARBA" id="ARBA00023002"/>
    </source>
</evidence>
<feature type="domain" description="D-isomer specific 2-hydroxyacid dehydrogenase catalytic" evidence="5">
    <location>
        <begin position="23"/>
        <end position="310"/>
    </location>
</feature>
<dbReference type="SUPFAM" id="SSF52283">
    <property type="entry name" value="Formate/glycerate dehydrogenase catalytic domain-like"/>
    <property type="match status" value="1"/>
</dbReference>
<dbReference type="InterPro" id="IPR050418">
    <property type="entry name" value="D-iso_2-hydroxyacid_DH_PdxB"/>
</dbReference>
<dbReference type="InterPro" id="IPR006139">
    <property type="entry name" value="D-isomer_2_OHA_DH_cat_dom"/>
</dbReference>
<dbReference type="InterPro" id="IPR006140">
    <property type="entry name" value="D-isomer_DH_NAD-bd"/>
</dbReference>
<dbReference type="Gene3D" id="3.40.50.720">
    <property type="entry name" value="NAD(P)-binding Rossmann-like Domain"/>
    <property type="match status" value="2"/>
</dbReference>
<organism evidence="7 8">
    <name type="scientific">Suttonella ornithocola</name>
    <dbReference type="NCBI Taxonomy" id="279832"/>
    <lineage>
        <taxon>Bacteria</taxon>
        <taxon>Pseudomonadati</taxon>
        <taxon>Pseudomonadota</taxon>
        <taxon>Gammaproteobacteria</taxon>
        <taxon>Cardiobacteriales</taxon>
        <taxon>Cardiobacteriaceae</taxon>
        <taxon>Suttonella</taxon>
    </lineage>
</organism>
<reference evidence="7 8" key="1">
    <citation type="submission" date="2018-06" db="EMBL/GenBank/DDBJ databases">
        <authorList>
            <consortium name="Pathogen Informatics"/>
            <person name="Doyle S."/>
        </authorList>
    </citation>
    <scope>NUCLEOTIDE SEQUENCE [LARGE SCALE GENOMIC DNA]</scope>
    <source>
        <strain evidence="7 8">NCTC13337</strain>
    </source>
</reference>
<evidence type="ECO:0000313" key="7">
    <source>
        <dbReference type="EMBL" id="SUO94895.1"/>
    </source>
</evidence>
<dbReference type="InterPro" id="IPR036291">
    <property type="entry name" value="NAD(P)-bd_dom_sf"/>
</dbReference>
<dbReference type="SUPFAM" id="SSF51735">
    <property type="entry name" value="NAD(P)-binding Rossmann-fold domains"/>
    <property type="match status" value="1"/>
</dbReference>
<dbReference type="AlphaFoldDB" id="A0A380MQN7"/>
<evidence type="ECO:0000256" key="1">
    <source>
        <dbReference type="ARBA" id="ARBA00005854"/>
    </source>
</evidence>
<feature type="domain" description="D-isomer specific 2-hydroxyacid dehydrogenase NAD-binding" evidence="6">
    <location>
        <begin position="106"/>
        <end position="286"/>
    </location>
</feature>
<dbReference type="GO" id="GO:0016616">
    <property type="term" value="F:oxidoreductase activity, acting on the CH-OH group of donors, NAD or NADP as acceptor"/>
    <property type="evidence" value="ECO:0007669"/>
    <property type="project" value="InterPro"/>
</dbReference>
<evidence type="ECO:0000259" key="5">
    <source>
        <dbReference type="Pfam" id="PF00389"/>
    </source>
</evidence>
<evidence type="ECO:0000313" key="8">
    <source>
        <dbReference type="Proteomes" id="UP000254601"/>
    </source>
</evidence>
<sequence>MKAVFLDRETFSSDINLEAPEGISEWVVCGRTAPAEIIERLQDADIAITNKVILDAYVLSQLPQIKLIQITATGTNNVDLEAAKKQSIEVKNVAGYSVESVTEHTFMLMLAAMRGLKSYHQSVADGSWQADGRFCLTEPTIFDLHNKTLGIIGVGNIAHRLSTLAKAFGMKVLWAERRGKTPRSEEYTDFDTVLAESDIISLHTPLTDETHHLINKKSIAKMVKKPLLMNLARGPIVDPQAIVDAINQNLLMGFVTDVFEAEPPEQNDPLLTICHHPRVLYTPHVAWASEFAQKKLWTILQTQISNFIKNY</sequence>
<accession>A0A380MQN7</accession>
<dbReference type="EMBL" id="UHIC01000001">
    <property type="protein sequence ID" value="SUO94895.1"/>
    <property type="molecule type" value="Genomic_DNA"/>
</dbReference>
<dbReference type="CDD" id="cd12162">
    <property type="entry name" value="2-Hacid_dh_4"/>
    <property type="match status" value="1"/>
</dbReference>
<evidence type="ECO:0000259" key="6">
    <source>
        <dbReference type="Pfam" id="PF02826"/>
    </source>
</evidence>
<protein>
    <submittedName>
        <fullName evidence="7">2-hydroxyacid dehydrogenase HI_1556</fullName>
        <ecNumber evidence="7">1.-.-.-</ecNumber>
    </submittedName>
</protein>
<dbReference type="Proteomes" id="UP000254601">
    <property type="component" value="Unassembled WGS sequence"/>
</dbReference>
<proteinExistence type="inferred from homology"/>
<dbReference type="Pfam" id="PF00389">
    <property type="entry name" value="2-Hacid_dh"/>
    <property type="match status" value="1"/>
</dbReference>
<dbReference type="GO" id="GO:0051287">
    <property type="term" value="F:NAD binding"/>
    <property type="evidence" value="ECO:0007669"/>
    <property type="project" value="InterPro"/>
</dbReference>
<dbReference type="PANTHER" id="PTHR43761">
    <property type="entry name" value="D-ISOMER SPECIFIC 2-HYDROXYACID DEHYDROGENASE FAMILY PROTEIN (AFU_ORTHOLOGUE AFUA_1G13630)"/>
    <property type="match status" value="1"/>
</dbReference>
<gene>
    <name evidence="7" type="ORF">NCTC13337_00987</name>
</gene>
<evidence type="ECO:0000256" key="3">
    <source>
        <dbReference type="ARBA" id="ARBA00023027"/>
    </source>
</evidence>